<name>A0ABN9D3F6_9NEOB</name>
<accession>A0ABN9D3F6</accession>
<reference evidence="1" key="1">
    <citation type="submission" date="2023-05" db="EMBL/GenBank/DDBJ databases">
        <authorList>
            <person name="Stuckert A."/>
        </authorList>
    </citation>
    <scope>NUCLEOTIDE SEQUENCE</scope>
</reference>
<evidence type="ECO:0000313" key="1">
    <source>
        <dbReference type="EMBL" id="CAI9566833.1"/>
    </source>
</evidence>
<evidence type="ECO:0000313" key="2">
    <source>
        <dbReference type="Proteomes" id="UP001162483"/>
    </source>
</evidence>
<dbReference type="Pfam" id="PF06046">
    <property type="entry name" value="Sec6"/>
    <property type="match status" value="1"/>
</dbReference>
<dbReference type="Proteomes" id="UP001162483">
    <property type="component" value="Unassembled WGS sequence"/>
</dbReference>
<proteinExistence type="predicted"/>
<dbReference type="InterPro" id="IPR010326">
    <property type="entry name" value="EXOC3/Sec6"/>
</dbReference>
<dbReference type="EMBL" id="CATNWA010014070">
    <property type="protein sequence ID" value="CAI9566833.1"/>
    <property type="molecule type" value="Genomic_DNA"/>
</dbReference>
<dbReference type="PANTHER" id="PTHR21292:SF4">
    <property type="entry name" value="TUMOR NECROSIS FACTOR ALPHA-INDUCED PROTEIN 2"/>
    <property type="match status" value="1"/>
</dbReference>
<dbReference type="PANTHER" id="PTHR21292">
    <property type="entry name" value="EXOCYST COMPLEX COMPONENT SEC6-RELATED"/>
    <property type="match status" value="1"/>
</dbReference>
<organism evidence="1 2">
    <name type="scientific">Staurois parvus</name>
    <dbReference type="NCBI Taxonomy" id="386267"/>
    <lineage>
        <taxon>Eukaryota</taxon>
        <taxon>Metazoa</taxon>
        <taxon>Chordata</taxon>
        <taxon>Craniata</taxon>
        <taxon>Vertebrata</taxon>
        <taxon>Euteleostomi</taxon>
        <taxon>Amphibia</taxon>
        <taxon>Batrachia</taxon>
        <taxon>Anura</taxon>
        <taxon>Neobatrachia</taxon>
        <taxon>Ranoidea</taxon>
        <taxon>Ranidae</taxon>
        <taxon>Staurois</taxon>
    </lineage>
</organism>
<comment type="caution">
    <text evidence="1">The sequence shown here is derived from an EMBL/GenBank/DDBJ whole genome shotgun (WGS) entry which is preliminary data.</text>
</comment>
<keyword evidence="2" id="KW-1185">Reference proteome</keyword>
<sequence>MKACYPENFDVCNTYAQHYHRHIKTRTEEITQFELCEKDNYAVLCWVQNLYPNEILKNPKLSGHTDDSRLECLLSHEAVRLLQNNFVRTERDSFSDHMNK</sequence>
<gene>
    <name evidence="1" type="ORF">SPARVUS_LOCUS6456274</name>
</gene>
<feature type="non-terminal residue" evidence="1">
    <location>
        <position position="100"/>
    </location>
</feature>
<protein>
    <submittedName>
        <fullName evidence="1">Uncharacterized protein</fullName>
    </submittedName>
</protein>